<reference evidence="1 3" key="1">
    <citation type="submission" date="2014-02" db="EMBL/GenBank/DDBJ databases">
        <title>Expanding our view of genomic diversity in Candidatus Accumulibacter clades.</title>
        <authorList>
            <person name="Skennerton C.T."/>
            <person name="Barr J.J."/>
            <person name="Slater F.R."/>
            <person name="Bond P.L."/>
            <person name="Tyson G.W."/>
        </authorList>
    </citation>
    <scope>NUCLEOTIDE SEQUENCE [LARGE SCALE GENOMIC DNA]</scope>
    <source>
        <strain evidence="3">SK-02</strain>
    </source>
</reference>
<evidence type="ECO:0000313" key="4">
    <source>
        <dbReference type="Proteomes" id="UP000509684"/>
    </source>
</evidence>
<evidence type="ECO:0000313" key="2">
    <source>
        <dbReference type="EMBL" id="QLH51690.1"/>
    </source>
</evidence>
<dbReference type="EMBL" id="CP058708">
    <property type="protein sequence ID" value="QLH51690.1"/>
    <property type="molecule type" value="Genomic_DNA"/>
</dbReference>
<dbReference type="Pfam" id="PF25212">
    <property type="entry name" value="HVO_A0114"/>
    <property type="match status" value="1"/>
</dbReference>
<dbReference type="Gene3D" id="1.10.10.10">
    <property type="entry name" value="Winged helix-like DNA-binding domain superfamily/Winged helix DNA-binding domain"/>
    <property type="match status" value="1"/>
</dbReference>
<dbReference type="SUPFAM" id="SSF46785">
    <property type="entry name" value="Winged helix' DNA-binding domain"/>
    <property type="match status" value="1"/>
</dbReference>
<accession>A0A080M0U4</accession>
<protein>
    <submittedName>
        <fullName evidence="2">MarR family transcriptional regulator</fullName>
    </submittedName>
    <submittedName>
        <fullName evidence="1">Putative transcriptional regulator</fullName>
    </submittedName>
</protein>
<dbReference type="KEGG" id="acog:HWD57_19230"/>
<dbReference type="AlphaFoldDB" id="A0A080M0U4"/>
<reference evidence="2 4" key="2">
    <citation type="journal article" date="2019" name="Microbiome">
        <title>Annotated bacterial chromosomes from frame-shift-corrected long-read metagenomic data.</title>
        <authorList>
            <person name="Arumugam K."/>
            <person name="Bagci C."/>
            <person name="Bessarab I."/>
            <person name="Beier S."/>
            <person name="Buchfink B."/>
            <person name="Gorska A."/>
            <person name="Qiu G."/>
            <person name="Huson D.H."/>
            <person name="Williams R.B.H."/>
        </authorList>
    </citation>
    <scope>NUCLEOTIDE SEQUENCE [LARGE SCALE GENOMIC DNA]</scope>
    <source>
        <strain evidence="2">SSA1</strain>
    </source>
</reference>
<dbReference type="InterPro" id="IPR036390">
    <property type="entry name" value="WH_DNA-bd_sf"/>
</dbReference>
<dbReference type="Proteomes" id="UP000021315">
    <property type="component" value="Unassembled WGS sequence"/>
</dbReference>
<accession>A0A7D5NDI9</accession>
<name>A0A080M0U4_9PROT</name>
<organism evidence="1 3">
    <name type="scientific">Candidatus Accumulibacter cognatus</name>
    <dbReference type="NCBI Taxonomy" id="2954383"/>
    <lineage>
        <taxon>Bacteria</taxon>
        <taxon>Pseudomonadati</taxon>
        <taxon>Pseudomonadota</taxon>
        <taxon>Betaproteobacteria</taxon>
        <taxon>Candidatus Accumulibacter</taxon>
    </lineage>
</organism>
<dbReference type="InterPro" id="IPR036388">
    <property type="entry name" value="WH-like_DNA-bd_sf"/>
</dbReference>
<sequence>MKAIIEVSKRGSAVRSARAQLAASRRGTSPDFKLSFESARMLFSELTPARVDLLDTLRRVGPCSVYALAKAAERNYSNVHTDATRLEELGLIERNEEGQVSVPYESVEILVPLAQVA</sequence>
<evidence type="ECO:0000313" key="3">
    <source>
        <dbReference type="Proteomes" id="UP000021315"/>
    </source>
</evidence>
<reference evidence="2" key="3">
    <citation type="submission" date="2020-06" db="EMBL/GenBank/DDBJ databases">
        <authorList>
            <person name="Arumugam K."/>
            <person name="Besarab I."/>
            <person name="Haryono M."/>
            <person name="Bagci C."/>
            <person name="Beier S."/>
            <person name="Buchfink B."/>
            <person name="Gorska A."/>
            <person name="Qiu G."/>
            <person name="Huson D.H."/>
            <person name="Williams R.B."/>
        </authorList>
    </citation>
    <scope>NUCLEOTIDE SEQUENCE</scope>
    <source>
        <strain evidence="2">SSA1</strain>
    </source>
</reference>
<proteinExistence type="predicted"/>
<evidence type="ECO:0000313" key="1">
    <source>
        <dbReference type="EMBL" id="KFB74833.1"/>
    </source>
</evidence>
<dbReference type="Proteomes" id="UP000509684">
    <property type="component" value="Chromosome"/>
</dbReference>
<dbReference type="RefSeq" id="WP_034953486.1">
    <property type="nucleotide sequence ID" value="NZ_JDST02000126.1"/>
</dbReference>
<dbReference type="STRING" id="1453999.AW06_004245"/>
<dbReference type="EMBL" id="JDST02000126">
    <property type="protein sequence ID" value="KFB74833.1"/>
    <property type="molecule type" value="Genomic_DNA"/>
</dbReference>
<keyword evidence="3" id="KW-1185">Reference proteome</keyword>
<gene>
    <name evidence="1" type="ORF">AW06_004245</name>
    <name evidence="2" type="ORF">HWD57_19230</name>
</gene>